<dbReference type="GO" id="GO:0015562">
    <property type="term" value="F:efflux transmembrane transporter activity"/>
    <property type="evidence" value="ECO:0007669"/>
    <property type="project" value="TreeGrafter"/>
</dbReference>
<evidence type="ECO:0000313" key="3">
    <source>
        <dbReference type="EMBL" id="CAH9055988.1"/>
    </source>
</evidence>
<dbReference type="PANTHER" id="PTHR30469">
    <property type="entry name" value="MULTIDRUG RESISTANCE PROTEIN MDTA"/>
    <property type="match status" value="1"/>
</dbReference>
<dbReference type="EMBL" id="CAMAPC010000001">
    <property type="protein sequence ID" value="CAH9049423.1"/>
    <property type="molecule type" value="Genomic_DNA"/>
</dbReference>
<sequence>MNTSRLNYLIALLISLLCALMPIFCRASSVPLVKVKPVQAWSSGLEYTLNCNVSIPFATKLSSDVEAKITFILPAGSLVKRGELIASQDKTYLDFQHQQLQKTRQIEKLTMEHATQEFARLSKLNKEHVSASQLNLLALQRDTAKLNYLSLDYQIQELKQRLDNLKHFAPTDGYVLSTLADPGEFIANGAPIAEFISQRDKELTCELPHSLLSKQNPLAHSEFLLPSGDALSLIRTSADIDKTNQMLNLYFSNSQHTLTHFRLGQRLTVTMRTAAKNLSVVPAESVVLAQNQNYVWQIDELLKAHKTSVSIIKNLGRTFLVQATLTETDRVVTLGQNNLADQGEVKILNDLANTVISGEKK</sequence>
<comment type="caution">
    <text evidence="2">The sequence shown here is derived from an EMBL/GenBank/DDBJ whole genome shotgun (WGS) entry which is preliminary data.</text>
</comment>
<dbReference type="Gene3D" id="2.40.420.20">
    <property type="match status" value="1"/>
</dbReference>
<dbReference type="AlphaFoldDB" id="A0A9W4VUM4"/>
<dbReference type="InterPro" id="IPR006143">
    <property type="entry name" value="RND_pump_MFP"/>
</dbReference>
<evidence type="ECO:0000256" key="1">
    <source>
        <dbReference type="ARBA" id="ARBA00009477"/>
    </source>
</evidence>
<dbReference type="RefSeq" id="WP_261592532.1">
    <property type="nucleotide sequence ID" value="NZ_CAMAPC010000001.1"/>
</dbReference>
<name>A0A9W4VUM4_9GAMM</name>
<dbReference type="Gene3D" id="1.10.287.470">
    <property type="entry name" value="Helix hairpin bin"/>
    <property type="match status" value="1"/>
</dbReference>
<evidence type="ECO:0000313" key="4">
    <source>
        <dbReference type="Proteomes" id="UP001152467"/>
    </source>
</evidence>
<keyword evidence="4" id="KW-1185">Reference proteome</keyword>
<dbReference type="GO" id="GO:1990281">
    <property type="term" value="C:efflux pump complex"/>
    <property type="evidence" value="ECO:0007669"/>
    <property type="project" value="TreeGrafter"/>
</dbReference>
<organism evidence="2 4">
    <name type="scientific">Pseudoalteromonas holothuriae</name>
    <dbReference type="NCBI Taxonomy" id="2963714"/>
    <lineage>
        <taxon>Bacteria</taxon>
        <taxon>Pseudomonadati</taxon>
        <taxon>Pseudomonadota</taxon>
        <taxon>Gammaproteobacteria</taxon>
        <taxon>Alteromonadales</taxon>
        <taxon>Pseudoalteromonadaceae</taxon>
        <taxon>Pseudoalteromonas</taxon>
    </lineage>
</organism>
<dbReference type="PANTHER" id="PTHR30469:SF15">
    <property type="entry name" value="HLYD FAMILY OF SECRETION PROTEINS"/>
    <property type="match status" value="1"/>
</dbReference>
<dbReference type="Proteomes" id="UP001152467">
    <property type="component" value="Unassembled WGS sequence"/>
</dbReference>
<comment type="similarity">
    <text evidence="1">Belongs to the membrane fusion protein (MFP) (TC 8.A.1) family.</text>
</comment>
<gene>
    <name evidence="2" type="primary">mdtA_1</name>
    <name evidence="3" type="synonym">mdtA_3</name>
    <name evidence="2" type="ORF">PSECIP111854_00056</name>
    <name evidence="3" type="ORF">PSECIP111951_01364</name>
</gene>
<dbReference type="NCBIfam" id="TIGR01730">
    <property type="entry name" value="RND_mfp"/>
    <property type="match status" value="1"/>
</dbReference>
<evidence type="ECO:0000313" key="5">
    <source>
        <dbReference type="Proteomes" id="UP001152485"/>
    </source>
</evidence>
<accession>A0A9W4VUM4</accession>
<dbReference type="EMBL" id="CAMAPD010000005">
    <property type="protein sequence ID" value="CAH9055988.1"/>
    <property type="molecule type" value="Genomic_DNA"/>
</dbReference>
<evidence type="ECO:0000313" key="2">
    <source>
        <dbReference type="EMBL" id="CAH9049423.1"/>
    </source>
</evidence>
<proteinExistence type="inferred from homology"/>
<dbReference type="Gene3D" id="2.40.50.100">
    <property type="match status" value="1"/>
</dbReference>
<reference evidence="2 5" key="1">
    <citation type="submission" date="2022-07" db="EMBL/GenBank/DDBJ databases">
        <authorList>
            <person name="Criscuolo A."/>
        </authorList>
    </citation>
    <scope>NUCLEOTIDE SEQUENCE</scope>
    <source>
        <strain evidence="5">CIP 111951</strain>
        <strain evidence="2">CIP111854</strain>
        <strain evidence="3">CIP111951</strain>
    </source>
</reference>
<dbReference type="Proteomes" id="UP001152485">
    <property type="component" value="Unassembled WGS sequence"/>
</dbReference>
<protein>
    <submittedName>
        <fullName evidence="2">Multidrug resistance protein MdtA</fullName>
    </submittedName>
</protein>